<dbReference type="Gene3D" id="3.30.300.30">
    <property type="match status" value="1"/>
</dbReference>
<evidence type="ECO:0000313" key="3">
    <source>
        <dbReference type="EMBL" id="KAF4311905.1"/>
    </source>
</evidence>
<sequence length="632" mass="68707">MYFTPPSYIPQLPLQPPDSVPIHDFLFGNGDKYGRHPVAASKPPFTCGITGKSYSVEEVAERIELLARALAAELGWQVNAGKPIDKMIGVFTLNSIDAPTVSWAAHRLSGVSCPISPAYSPAELARQLKVAGCKALFTCLPLLDVALEGAAAAGIPRSRVYLIEVPLKSMKGKEPLPRFKQVDDLISEGASMAPLEALQWTEGQGARQPAFLCSSSGSSGLPVSSTESLLLSNIAYASTRQKNVMLSHRNIIAAIIQRATYESTYRGTDPEMCLCGLPQSHAYALIVITHASLYRGDGVVVLQGFDLQETLQTIQDFRLERLWLVPSMIVAMTKAAAIVRKYDLSSVKITAFGASPLSREVIEVYSGLVPDCKIIQGYGLTESGAIITFGNADDVVHGSCGSLYPGYEARLIDEDGRDIEKHGQPGELLVRSPSIMLGYFNNDAATREALTEDGWLRTGDLGEFRITPNGHDHFFMVERVKELIKVRGLQVAPAEIENFLMQHPAVADISVIPVPDESSDELPKAFIVKTPAFKTADEDALREELHSLVDNTFAAHKRLAAGIEFVDSLPKTASGKTQRKVLKERVKALLEAKKMAVEAARKKAPVVIQVFEFDSDQSDDDCSDGGSDDTFE</sequence>
<evidence type="ECO:0000259" key="1">
    <source>
        <dbReference type="Pfam" id="PF00501"/>
    </source>
</evidence>
<protein>
    <submittedName>
        <fullName evidence="3">AMP-dependent synthetase/ligase</fullName>
    </submittedName>
</protein>
<feature type="domain" description="AMP-dependent synthetase/ligase" evidence="1">
    <location>
        <begin position="50"/>
        <end position="222"/>
    </location>
</feature>
<feature type="domain" description="AMP-binding enzyme C-terminal" evidence="2">
    <location>
        <begin position="495"/>
        <end position="576"/>
    </location>
</feature>
<dbReference type="Pfam" id="PF00501">
    <property type="entry name" value="AMP-binding"/>
    <property type="match status" value="2"/>
</dbReference>
<feature type="domain" description="AMP-dependent synthetase/ligase" evidence="1">
    <location>
        <begin position="240"/>
        <end position="440"/>
    </location>
</feature>
<gene>
    <name evidence="3" type="ORF">GTA08_BOTSDO12538</name>
</gene>
<dbReference type="EMBL" id="WWBZ02000008">
    <property type="protein sequence ID" value="KAF4311905.1"/>
    <property type="molecule type" value="Genomic_DNA"/>
</dbReference>
<dbReference type="PANTHER" id="PTHR24096:SF422">
    <property type="entry name" value="BCDNA.GH02901"/>
    <property type="match status" value="1"/>
</dbReference>
<dbReference type="AlphaFoldDB" id="A0A8H4N7F7"/>
<organism evidence="3 4">
    <name type="scientific">Botryosphaeria dothidea</name>
    <dbReference type="NCBI Taxonomy" id="55169"/>
    <lineage>
        <taxon>Eukaryota</taxon>
        <taxon>Fungi</taxon>
        <taxon>Dikarya</taxon>
        <taxon>Ascomycota</taxon>
        <taxon>Pezizomycotina</taxon>
        <taxon>Dothideomycetes</taxon>
        <taxon>Dothideomycetes incertae sedis</taxon>
        <taxon>Botryosphaeriales</taxon>
        <taxon>Botryosphaeriaceae</taxon>
        <taxon>Botryosphaeria</taxon>
    </lineage>
</organism>
<dbReference type="GO" id="GO:0016405">
    <property type="term" value="F:CoA-ligase activity"/>
    <property type="evidence" value="ECO:0007669"/>
    <property type="project" value="TreeGrafter"/>
</dbReference>
<dbReference type="InterPro" id="IPR000873">
    <property type="entry name" value="AMP-dep_synth/lig_dom"/>
</dbReference>
<dbReference type="Proteomes" id="UP000572817">
    <property type="component" value="Unassembled WGS sequence"/>
</dbReference>
<evidence type="ECO:0000313" key="4">
    <source>
        <dbReference type="Proteomes" id="UP000572817"/>
    </source>
</evidence>
<dbReference type="InterPro" id="IPR045851">
    <property type="entry name" value="AMP-bd_C_sf"/>
</dbReference>
<reference evidence="3" key="1">
    <citation type="submission" date="2020-04" db="EMBL/GenBank/DDBJ databases">
        <title>Genome Assembly and Annotation of Botryosphaeria dothidea sdau 11-99, a Latent Pathogen of Apple Fruit Ring Rot in China.</title>
        <authorList>
            <person name="Yu C."/>
            <person name="Diao Y."/>
            <person name="Lu Q."/>
            <person name="Zhao J."/>
            <person name="Cui S."/>
            <person name="Peng C."/>
            <person name="He B."/>
            <person name="Liu H."/>
        </authorList>
    </citation>
    <scope>NUCLEOTIDE SEQUENCE [LARGE SCALE GENOMIC DNA]</scope>
    <source>
        <strain evidence="3">Sdau11-99</strain>
    </source>
</reference>
<dbReference type="Pfam" id="PF13193">
    <property type="entry name" value="AMP-binding_C"/>
    <property type="match status" value="1"/>
</dbReference>
<comment type="caution">
    <text evidence="3">The sequence shown here is derived from an EMBL/GenBank/DDBJ whole genome shotgun (WGS) entry which is preliminary data.</text>
</comment>
<dbReference type="SUPFAM" id="SSF56801">
    <property type="entry name" value="Acetyl-CoA synthetase-like"/>
    <property type="match status" value="1"/>
</dbReference>
<proteinExistence type="predicted"/>
<dbReference type="OrthoDB" id="6509636at2759"/>
<name>A0A8H4N7F7_9PEZI</name>
<accession>A0A8H4N7F7</accession>
<keyword evidence="4" id="KW-1185">Reference proteome</keyword>
<dbReference type="InterPro" id="IPR042099">
    <property type="entry name" value="ANL_N_sf"/>
</dbReference>
<dbReference type="Gene3D" id="3.40.50.12780">
    <property type="entry name" value="N-terminal domain of ligase-like"/>
    <property type="match status" value="1"/>
</dbReference>
<evidence type="ECO:0000259" key="2">
    <source>
        <dbReference type="Pfam" id="PF13193"/>
    </source>
</evidence>
<dbReference type="InterPro" id="IPR025110">
    <property type="entry name" value="AMP-bd_C"/>
</dbReference>
<dbReference type="PANTHER" id="PTHR24096">
    <property type="entry name" value="LONG-CHAIN-FATTY-ACID--COA LIGASE"/>
    <property type="match status" value="1"/>
</dbReference>